<gene>
    <name evidence="2" type="ORF">ACH4OY_29705</name>
</gene>
<dbReference type="CDD" id="cd10959">
    <property type="entry name" value="CE4_NodB_like_3"/>
    <property type="match status" value="1"/>
</dbReference>
<dbReference type="Pfam" id="PF01522">
    <property type="entry name" value="Polysacc_deac_1"/>
    <property type="match status" value="1"/>
</dbReference>
<comment type="caution">
    <text evidence="2">The sequence shown here is derived from an EMBL/GenBank/DDBJ whole genome shotgun (WGS) entry which is preliminary data.</text>
</comment>
<reference evidence="2 3" key="1">
    <citation type="submission" date="2024-10" db="EMBL/GenBank/DDBJ databases">
        <title>The Natural Products Discovery Center: Release of the First 8490 Sequenced Strains for Exploring Actinobacteria Biosynthetic Diversity.</title>
        <authorList>
            <person name="Kalkreuter E."/>
            <person name="Kautsar S.A."/>
            <person name="Yang D."/>
            <person name="Bader C.D."/>
            <person name="Teijaro C.N."/>
            <person name="Fluegel L."/>
            <person name="Davis C.M."/>
            <person name="Simpson J.R."/>
            <person name="Lauterbach L."/>
            <person name="Steele A.D."/>
            <person name="Gui C."/>
            <person name="Meng S."/>
            <person name="Li G."/>
            <person name="Viehrig K."/>
            <person name="Ye F."/>
            <person name="Su P."/>
            <person name="Kiefer A.F."/>
            <person name="Nichols A."/>
            <person name="Cepeda A.J."/>
            <person name="Yan W."/>
            <person name="Fan B."/>
            <person name="Jiang Y."/>
            <person name="Adhikari A."/>
            <person name="Zheng C.-J."/>
            <person name="Schuster L."/>
            <person name="Cowan T.M."/>
            <person name="Smanski M.J."/>
            <person name="Chevrette M.G."/>
            <person name="De Carvalho L.P.S."/>
            <person name="Shen B."/>
        </authorList>
    </citation>
    <scope>NUCLEOTIDE SEQUENCE [LARGE SCALE GENOMIC DNA]</scope>
    <source>
        <strain evidence="2 3">NPDC021253</strain>
    </source>
</reference>
<dbReference type="PANTHER" id="PTHR10587:SF137">
    <property type="entry name" value="4-DEOXY-4-FORMAMIDO-L-ARABINOSE-PHOSPHOUNDECAPRENOL DEFORMYLASE ARND-RELATED"/>
    <property type="match status" value="1"/>
</dbReference>
<organism evidence="2 3">
    <name type="scientific">Micromonospora rubida</name>
    <dbReference type="NCBI Taxonomy" id="2697657"/>
    <lineage>
        <taxon>Bacteria</taxon>
        <taxon>Bacillati</taxon>
        <taxon>Actinomycetota</taxon>
        <taxon>Actinomycetes</taxon>
        <taxon>Micromonosporales</taxon>
        <taxon>Micromonosporaceae</taxon>
        <taxon>Micromonospora</taxon>
    </lineage>
</organism>
<keyword evidence="3" id="KW-1185">Reference proteome</keyword>
<evidence type="ECO:0000259" key="1">
    <source>
        <dbReference type="PROSITE" id="PS51677"/>
    </source>
</evidence>
<dbReference type="SUPFAM" id="SSF88713">
    <property type="entry name" value="Glycoside hydrolase/deacetylase"/>
    <property type="match status" value="1"/>
</dbReference>
<protein>
    <submittedName>
        <fullName evidence="2">Polysaccharide deacetylase family protein</fullName>
    </submittedName>
</protein>
<dbReference type="PROSITE" id="PS51677">
    <property type="entry name" value="NODB"/>
    <property type="match status" value="1"/>
</dbReference>
<dbReference type="PANTHER" id="PTHR10587">
    <property type="entry name" value="GLYCOSYL TRANSFERASE-RELATED"/>
    <property type="match status" value="1"/>
</dbReference>
<dbReference type="InterPro" id="IPR050248">
    <property type="entry name" value="Polysacc_deacetylase_ArnD"/>
</dbReference>
<dbReference type="Gene3D" id="3.20.20.370">
    <property type="entry name" value="Glycoside hydrolase/deacetylase"/>
    <property type="match status" value="1"/>
</dbReference>
<dbReference type="Proteomes" id="UP001611075">
    <property type="component" value="Unassembled WGS sequence"/>
</dbReference>
<name>A0ABW7SSZ1_9ACTN</name>
<dbReference type="EMBL" id="JBIRPU010000035">
    <property type="protein sequence ID" value="MFI0796830.1"/>
    <property type="molecule type" value="Genomic_DNA"/>
</dbReference>
<sequence length="249" mass="26136">MTAPVGRPPRRRSTALVGAATVALATAQLAPSVTAVPAVRRRLFPRLAGTGGPGRIALTFDDGPDPESTPRFLDVLAEHRVRATFFLLGAMLARSPRLAGEIAAGGHEVAVHGWAHRNLLRRGPLATYRDLARARALVEATSGLTPRFFRPPYGLLTGPALVASARLGLAPVLWTCWGRDWTATASAESVFDTVTAGLAGGGTVLLHDADCAAAPGAWRASLAALPRLLAECRSRGWTVGPLGEHRDPA</sequence>
<dbReference type="RefSeq" id="WP_396685314.1">
    <property type="nucleotide sequence ID" value="NZ_JBIRPU010000035.1"/>
</dbReference>
<dbReference type="InterPro" id="IPR002509">
    <property type="entry name" value="NODB_dom"/>
</dbReference>
<proteinExistence type="predicted"/>
<dbReference type="InterPro" id="IPR011330">
    <property type="entry name" value="Glyco_hydro/deAcase_b/a-brl"/>
</dbReference>
<evidence type="ECO:0000313" key="3">
    <source>
        <dbReference type="Proteomes" id="UP001611075"/>
    </source>
</evidence>
<evidence type="ECO:0000313" key="2">
    <source>
        <dbReference type="EMBL" id="MFI0796830.1"/>
    </source>
</evidence>
<accession>A0ABW7SSZ1</accession>
<feature type="domain" description="NodB homology" evidence="1">
    <location>
        <begin position="54"/>
        <end position="240"/>
    </location>
</feature>